<evidence type="ECO:0000256" key="11">
    <source>
        <dbReference type="ARBA" id="ARBA00036357"/>
    </source>
</evidence>
<comment type="pathway">
    <text evidence="1">One-carbon metabolism; tetrahydrofolate interconversion.</text>
</comment>
<dbReference type="FunFam" id="3.40.50.10860:FF:000005">
    <property type="entry name" value="C-1-tetrahydrofolate synthase, cytoplasmic, putative"/>
    <property type="match status" value="1"/>
</dbReference>
<keyword evidence="8" id="KW-0521">NADP</keyword>
<dbReference type="EC" id="3.5.4.9" evidence="3"/>
<comment type="catalytic activity">
    <reaction evidence="11">
        <text>(6R)-5,10-methenyltetrahydrofolate + H2O = (6R)-10-formyltetrahydrofolate + H(+)</text>
        <dbReference type="Rhea" id="RHEA:23700"/>
        <dbReference type="ChEBI" id="CHEBI:15377"/>
        <dbReference type="ChEBI" id="CHEBI:15378"/>
        <dbReference type="ChEBI" id="CHEBI:57455"/>
        <dbReference type="ChEBI" id="CHEBI:195366"/>
        <dbReference type="EC" id="3.5.4.9"/>
    </reaction>
</comment>
<feature type="compositionally biased region" description="Polar residues" evidence="13">
    <location>
        <begin position="38"/>
        <end position="53"/>
    </location>
</feature>
<reference evidence="16 17" key="1">
    <citation type="submission" date="2021-06" db="EMBL/GenBank/DDBJ databases">
        <authorList>
            <person name="Palmer J.M."/>
        </authorList>
    </citation>
    <scope>NUCLEOTIDE SEQUENCE [LARGE SCALE GENOMIC DNA]</scope>
    <source>
        <strain evidence="16 17">MEX-2019</strain>
        <tissue evidence="16">Muscle</tissue>
    </source>
</reference>
<dbReference type="InterPro" id="IPR020867">
    <property type="entry name" value="THF_DH/CycHdrlase_CS"/>
</dbReference>
<feature type="region of interest" description="Disordered" evidence="13">
    <location>
        <begin position="1"/>
        <end position="82"/>
    </location>
</feature>
<dbReference type="PANTHER" id="PTHR48099:SF1">
    <property type="entry name" value="C-1-TETRAHYDROFOLATE SYNTHASE, CYTOPLASMIC"/>
    <property type="match status" value="1"/>
</dbReference>
<dbReference type="SUPFAM" id="SSF51735">
    <property type="entry name" value="NAD(P)-binding Rossmann-fold domains"/>
    <property type="match status" value="1"/>
</dbReference>
<dbReference type="Gene3D" id="3.40.50.720">
    <property type="entry name" value="NAD(P)-binding Rossmann-like Domain"/>
    <property type="match status" value="1"/>
</dbReference>
<dbReference type="PRINTS" id="PR00085">
    <property type="entry name" value="THFDHDRGNASE"/>
</dbReference>
<dbReference type="Gene3D" id="3.40.50.10860">
    <property type="entry name" value="Leucine Dehydrogenase, chain A, domain 1"/>
    <property type="match status" value="1"/>
</dbReference>
<keyword evidence="9" id="KW-0560">Oxidoreductase</keyword>
<proteinExistence type="inferred from homology"/>
<dbReference type="EMBL" id="JAHHUM010000080">
    <property type="protein sequence ID" value="KAK5622770.1"/>
    <property type="molecule type" value="Genomic_DNA"/>
</dbReference>
<evidence type="ECO:0000256" key="10">
    <source>
        <dbReference type="ARBA" id="ARBA00023268"/>
    </source>
</evidence>
<evidence type="ECO:0000256" key="2">
    <source>
        <dbReference type="ARBA" id="ARBA00011738"/>
    </source>
</evidence>
<dbReference type="GO" id="GO:0005829">
    <property type="term" value="C:cytosol"/>
    <property type="evidence" value="ECO:0007669"/>
    <property type="project" value="TreeGrafter"/>
</dbReference>
<evidence type="ECO:0000259" key="14">
    <source>
        <dbReference type="Pfam" id="PF00763"/>
    </source>
</evidence>
<dbReference type="GO" id="GO:0004329">
    <property type="term" value="F:formate-tetrahydrofolate ligase activity"/>
    <property type="evidence" value="ECO:0007669"/>
    <property type="project" value="UniProtKB-EC"/>
</dbReference>
<keyword evidence="10" id="KW-0511">Multifunctional enzyme</keyword>
<dbReference type="InterPro" id="IPR020630">
    <property type="entry name" value="THF_DH/CycHdrlase_cat_dom"/>
</dbReference>
<dbReference type="InterPro" id="IPR000672">
    <property type="entry name" value="THF_DH/CycHdrlase"/>
</dbReference>
<evidence type="ECO:0000256" key="13">
    <source>
        <dbReference type="SAM" id="MobiDB-lite"/>
    </source>
</evidence>
<comment type="caution">
    <text evidence="16">The sequence shown here is derived from an EMBL/GenBank/DDBJ whole genome shotgun (WGS) entry which is preliminary data.</text>
</comment>
<accession>A0AAV9SN80</accession>
<dbReference type="AlphaFoldDB" id="A0AAV9SN80"/>
<organism evidence="16 17">
    <name type="scientific">Crenichthys baileyi</name>
    <name type="common">White River springfish</name>
    <dbReference type="NCBI Taxonomy" id="28760"/>
    <lineage>
        <taxon>Eukaryota</taxon>
        <taxon>Metazoa</taxon>
        <taxon>Chordata</taxon>
        <taxon>Craniata</taxon>
        <taxon>Vertebrata</taxon>
        <taxon>Euteleostomi</taxon>
        <taxon>Actinopterygii</taxon>
        <taxon>Neopterygii</taxon>
        <taxon>Teleostei</taxon>
        <taxon>Neoteleostei</taxon>
        <taxon>Acanthomorphata</taxon>
        <taxon>Ovalentaria</taxon>
        <taxon>Atherinomorphae</taxon>
        <taxon>Cyprinodontiformes</taxon>
        <taxon>Goodeidae</taxon>
        <taxon>Crenichthys</taxon>
    </lineage>
</organism>
<dbReference type="InterPro" id="IPR036291">
    <property type="entry name" value="NAD(P)-bd_dom_sf"/>
</dbReference>
<comment type="subunit">
    <text evidence="2">Homodimer.</text>
</comment>
<evidence type="ECO:0000259" key="15">
    <source>
        <dbReference type="Pfam" id="PF02882"/>
    </source>
</evidence>
<dbReference type="CDD" id="cd01080">
    <property type="entry name" value="NAD_bind_m-THF_DH_Cyclohyd"/>
    <property type="match status" value="1"/>
</dbReference>
<evidence type="ECO:0000256" key="5">
    <source>
        <dbReference type="ARBA" id="ARBA00017592"/>
    </source>
</evidence>
<dbReference type="InterPro" id="IPR020631">
    <property type="entry name" value="THF_DH/CycHdrlase_NAD-bd_dom"/>
</dbReference>
<evidence type="ECO:0000256" key="12">
    <source>
        <dbReference type="ARBA" id="ARBA00049033"/>
    </source>
</evidence>
<dbReference type="PANTHER" id="PTHR48099">
    <property type="entry name" value="C-1-TETRAHYDROFOLATE SYNTHASE, CYTOPLASMIC-RELATED"/>
    <property type="match status" value="1"/>
</dbReference>
<dbReference type="HAMAP" id="MF_01576">
    <property type="entry name" value="THF_DHG_CYH"/>
    <property type="match status" value="1"/>
</dbReference>
<sequence>MNQSPKYKNSQTLQVLPRKEFQAWQKQTKHNQGHGRGVTSNKEPATNNDTKPTNILGKTKAGNQGNKEQVRQGGREAGGTGKEDCFTRVVETLLGTAGDFSRTPYASAGLGERVKQCWFCESVLGGSVGSGAPDAEAIVLITGVLGSIPCLGPFDASLHPVTEPPPEGRTGRSKKHLEQFMSSALWSAMWSLASWSLRLSAAGCQASRRSIATVVSGNKTSKLVRERLKKDVEKMKSQFSRFRPSLVVLQVGDRDDSNLYISTKLKAAAEIGIDAKHVRLPKSATQEEVLQSIMSVNENLSVHGLIVQLPLDSINRIDTELITNAVSPDKDVDGLSCINAGKLSRGDLNDCFIPCTPNGCMELIRQTGVSVAGKHAVVIGRSKIVGAPMHDLLLWNHATVTTCHSKTPDLPEQVGRADILVVGAGRAEMVRGEWVKEGAVVIDCGINHVPDETKASGKRVVGDVHYDSANQRAGFITPVPGGVGPMTVAMLMENTVQSAQRFLHRSQSHR</sequence>
<keyword evidence="7" id="KW-0378">Hydrolase</keyword>
<feature type="domain" description="Tetrahydrofolate dehydrogenase/cyclohydrolase NAD(P)-binding" evidence="15">
    <location>
        <begin position="354"/>
        <end position="501"/>
    </location>
</feature>
<dbReference type="FunFam" id="3.40.50.720:FF:000006">
    <property type="entry name" value="Bifunctional protein FolD"/>
    <property type="match status" value="1"/>
</dbReference>
<name>A0AAV9SN80_9TELE</name>
<evidence type="ECO:0000256" key="4">
    <source>
        <dbReference type="ARBA" id="ARBA00012859"/>
    </source>
</evidence>
<dbReference type="EC" id="1.5.1.5" evidence="4"/>
<feature type="domain" description="Tetrahydrofolate dehydrogenase/cyclohydrolase catalytic" evidence="14">
    <location>
        <begin position="216"/>
        <end position="333"/>
    </location>
</feature>
<comment type="catalytic activity">
    <reaction evidence="12">
        <text>(6S)-5,6,7,8-tetrahydrofolate + formate + ATP = (6R)-10-formyltetrahydrofolate + ADP + phosphate</text>
        <dbReference type="Rhea" id="RHEA:20221"/>
        <dbReference type="ChEBI" id="CHEBI:15740"/>
        <dbReference type="ChEBI" id="CHEBI:30616"/>
        <dbReference type="ChEBI" id="CHEBI:43474"/>
        <dbReference type="ChEBI" id="CHEBI:57453"/>
        <dbReference type="ChEBI" id="CHEBI:195366"/>
        <dbReference type="ChEBI" id="CHEBI:456216"/>
        <dbReference type="EC" id="6.3.4.3"/>
    </reaction>
</comment>
<dbReference type="GO" id="GO:0004488">
    <property type="term" value="F:methylenetetrahydrofolate dehydrogenase (NADP+) activity"/>
    <property type="evidence" value="ECO:0007669"/>
    <property type="project" value="UniProtKB-EC"/>
</dbReference>
<evidence type="ECO:0000313" key="17">
    <source>
        <dbReference type="Proteomes" id="UP001311232"/>
    </source>
</evidence>
<dbReference type="Pfam" id="PF00763">
    <property type="entry name" value="THF_DHG_CYH"/>
    <property type="match status" value="1"/>
</dbReference>
<protein>
    <recommendedName>
        <fullName evidence="5">C-1-tetrahydrofolate synthase, cytoplasmic</fullName>
        <ecNumber evidence="4">1.5.1.5</ecNumber>
        <ecNumber evidence="3">3.5.4.9</ecNumber>
    </recommendedName>
</protein>
<dbReference type="GO" id="GO:0035999">
    <property type="term" value="P:tetrahydrofolate interconversion"/>
    <property type="evidence" value="ECO:0007669"/>
    <property type="project" value="TreeGrafter"/>
</dbReference>
<dbReference type="PROSITE" id="PS00767">
    <property type="entry name" value="THF_DHG_CYH_2"/>
    <property type="match status" value="1"/>
</dbReference>
<evidence type="ECO:0000256" key="7">
    <source>
        <dbReference type="ARBA" id="ARBA00022801"/>
    </source>
</evidence>
<evidence type="ECO:0000256" key="1">
    <source>
        <dbReference type="ARBA" id="ARBA00004777"/>
    </source>
</evidence>
<gene>
    <name evidence="16" type="ORF">CRENBAI_025129</name>
</gene>
<evidence type="ECO:0000256" key="9">
    <source>
        <dbReference type="ARBA" id="ARBA00023002"/>
    </source>
</evidence>
<keyword evidence="6" id="KW-0554">One-carbon metabolism</keyword>
<dbReference type="Pfam" id="PF02882">
    <property type="entry name" value="THF_DHG_CYH_C"/>
    <property type="match status" value="1"/>
</dbReference>
<keyword evidence="17" id="KW-1185">Reference proteome</keyword>
<evidence type="ECO:0000256" key="6">
    <source>
        <dbReference type="ARBA" id="ARBA00022563"/>
    </source>
</evidence>
<evidence type="ECO:0000313" key="16">
    <source>
        <dbReference type="EMBL" id="KAK5622770.1"/>
    </source>
</evidence>
<dbReference type="InterPro" id="IPR046346">
    <property type="entry name" value="Aminoacid_DH-like_N_sf"/>
</dbReference>
<evidence type="ECO:0000256" key="3">
    <source>
        <dbReference type="ARBA" id="ARBA00012776"/>
    </source>
</evidence>
<dbReference type="Proteomes" id="UP001311232">
    <property type="component" value="Unassembled WGS sequence"/>
</dbReference>
<dbReference type="PROSITE" id="PS00766">
    <property type="entry name" value="THF_DHG_CYH_1"/>
    <property type="match status" value="1"/>
</dbReference>
<dbReference type="GO" id="GO:0004477">
    <property type="term" value="F:methenyltetrahydrofolate cyclohydrolase activity"/>
    <property type="evidence" value="ECO:0007669"/>
    <property type="project" value="UniProtKB-EC"/>
</dbReference>
<evidence type="ECO:0000256" key="8">
    <source>
        <dbReference type="ARBA" id="ARBA00022857"/>
    </source>
</evidence>
<feature type="compositionally biased region" description="Polar residues" evidence="13">
    <location>
        <begin position="1"/>
        <end position="14"/>
    </location>
</feature>
<dbReference type="SUPFAM" id="SSF53223">
    <property type="entry name" value="Aminoacid dehydrogenase-like, N-terminal domain"/>
    <property type="match status" value="1"/>
</dbReference>